<dbReference type="PANTHER" id="PTHR14340">
    <property type="entry name" value="MICROFIBRIL-ASSOCIATED GLYCOPROTEIN 3"/>
    <property type="match status" value="1"/>
</dbReference>
<proteinExistence type="predicted"/>
<feature type="domain" description="Fibronectin type-III" evidence="3">
    <location>
        <begin position="726"/>
        <end position="821"/>
    </location>
</feature>
<gene>
    <name evidence="4" type="ORF">V1264_012463</name>
</gene>
<feature type="region of interest" description="Disordered" evidence="2">
    <location>
        <begin position="704"/>
        <end position="755"/>
    </location>
</feature>
<evidence type="ECO:0000256" key="2">
    <source>
        <dbReference type="SAM" id="MobiDB-lite"/>
    </source>
</evidence>
<feature type="domain" description="Fibronectin type-III" evidence="3">
    <location>
        <begin position="624"/>
        <end position="718"/>
    </location>
</feature>
<dbReference type="SUPFAM" id="SSF49265">
    <property type="entry name" value="Fibronectin type III"/>
    <property type="match status" value="5"/>
</dbReference>
<dbReference type="CDD" id="cd00063">
    <property type="entry name" value="FN3"/>
    <property type="match status" value="9"/>
</dbReference>
<dbReference type="EMBL" id="JBAMIC010000002">
    <property type="protein sequence ID" value="KAK7113116.1"/>
    <property type="molecule type" value="Genomic_DNA"/>
</dbReference>
<dbReference type="FunFam" id="2.60.40.10:FF:000003">
    <property type="entry name" value="Titin isoform E"/>
    <property type="match status" value="1"/>
</dbReference>
<dbReference type="InterPro" id="IPR013783">
    <property type="entry name" value="Ig-like_fold"/>
</dbReference>
<dbReference type="PANTHER" id="PTHR14340:SF9">
    <property type="entry name" value="FIBRONECTIN TYPE-III DOMAIN-CONTAINING PROTEIN"/>
    <property type="match status" value="1"/>
</dbReference>
<reference evidence="4 5" key="1">
    <citation type="submission" date="2024-02" db="EMBL/GenBank/DDBJ databases">
        <title>Chromosome-scale genome assembly of the rough periwinkle Littorina saxatilis.</title>
        <authorList>
            <person name="De Jode A."/>
            <person name="Faria R."/>
            <person name="Formenti G."/>
            <person name="Sims Y."/>
            <person name="Smith T.P."/>
            <person name="Tracey A."/>
            <person name="Wood J.M.D."/>
            <person name="Zagrodzka Z.B."/>
            <person name="Johannesson K."/>
            <person name="Butlin R.K."/>
            <person name="Leder E.H."/>
        </authorList>
    </citation>
    <scope>NUCLEOTIDE SEQUENCE [LARGE SCALE GENOMIC DNA]</scope>
    <source>
        <strain evidence="4">Snail1</strain>
        <tissue evidence="4">Muscle</tissue>
    </source>
</reference>
<evidence type="ECO:0000313" key="5">
    <source>
        <dbReference type="Proteomes" id="UP001374579"/>
    </source>
</evidence>
<accession>A0AAN9GM97</accession>
<dbReference type="FunFam" id="2.60.40.10:FF:000127">
    <property type="entry name" value="titin isoform X1"/>
    <property type="match status" value="1"/>
</dbReference>
<feature type="domain" description="Fibronectin type-III" evidence="3">
    <location>
        <begin position="421"/>
        <end position="517"/>
    </location>
</feature>
<feature type="compositionally biased region" description="Polar residues" evidence="2">
    <location>
        <begin position="733"/>
        <end position="753"/>
    </location>
</feature>
<feature type="domain" description="Fibronectin type-III" evidence="3">
    <location>
        <begin position="14"/>
        <end position="110"/>
    </location>
</feature>
<dbReference type="FunFam" id="2.60.40.10:FF:001232">
    <property type="entry name" value="Immunoglobulin-like and fibronectin type III domain-containing 1"/>
    <property type="match status" value="1"/>
</dbReference>
<dbReference type="Pfam" id="PF00041">
    <property type="entry name" value="fn3"/>
    <property type="match status" value="9"/>
</dbReference>
<evidence type="ECO:0000259" key="3">
    <source>
        <dbReference type="PROSITE" id="PS50853"/>
    </source>
</evidence>
<dbReference type="InterPro" id="IPR036116">
    <property type="entry name" value="FN3_sf"/>
</dbReference>
<organism evidence="4 5">
    <name type="scientific">Littorina saxatilis</name>
    <dbReference type="NCBI Taxonomy" id="31220"/>
    <lineage>
        <taxon>Eukaryota</taxon>
        <taxon>Metazoa</taxon>
        <taxon>Spiralia</taxon>
        <taxon>Lophotrochozoa</taxon>
        <taxon>Mollusca</taxon>
        <taxon>Gastropoda</taxon>
        <taxon>Caenogastropoda</taxon>
        <taxon>Littorinimorpha</taxon>
        <taxon>Littorinoidea</taxon>
        <taxon>Littorinidae</taxon>
        <taxon>Littorina</taxon>
    </lineage>
</organism>
<dbReference type="FunFam" id="2.60.40.10:FF:000056">
    <property type="entry name" value="twitchin isoform X4"/>
    <property type="match status" value="5"/>
</dbReference>
<dbReference type="FunFam" id="2.60.40.10:FF:001284">
    <property type="entry name" value="Myomesin 2"/>
    <property type="match status" value="1"/>
</dbReference>
<feature type="domain" description="Fibronectin type-III" evidence="3">
    <location>
        <begin position="320"/>
        <end position="416"/>
    </location>
</feature>
<evidence type="ECO:0000256" key="1">
    <source>
        <dbReference type="ARBA" id="ARBA00023319"/>
    </source>
</evidence>
<dbReference type="Proteomes" id="UP001374579">
    <property type="component" value="Unassembled WGS sequence"/>
</dbReference>
<comment type="caution">
    <text evidence="4">The sequence shown here is derived from an EMBL/GenBank/DDBJ whole genome shotgun (WGS) entry which is preliminary data.</text>
</comment>
<feature type="domain" description="Fibronectin type-III" evidence="3">
    <location>
        <begin position="523"/>
        <end position="617"/>
    </location>
</feature>
<dbReference type="PRINTS" id="PR00014">
    <property type="entry name" value="FNTYPEIII"/>
</dbReference>
<protein>
    <recommendedName>
        <fullName evidence="3">Fibronectin type-III domain-containing protein</fullName>
    </recommendedName>
</protein>
<feature type="domain" description="Fibronectin type-III" evidence="3">
    <location>
        <begin position="218"/>
        <end position="313"/>
    </location>
</feature>
<dbReference type="PROSITE" id="PS50853">
    <property type="entry name" value="FN3"/>
    <property type="match status" value="9"/>
</dbReference>
<dbReference type="GO" id="GO:0030017">
    <property type="term" value="C:sarcomere"/>
    <property type="evidence" value="ECO:0007669"/>
    <property type="project" value="UniProtKB-ARBA"/>
</dbReference>
<keyword evidence="5" id="KW-1185">Reference proteome</keyword>
<dbReference type="SMART" id="SM00060">
    <property type="entry name" value="FN3"/>
    <property type="match status" value="9"/>
</dbReference>
<feature type="domain" description="Fibronectin type-III" evidence="3">
    <location>
        <begin position="116"/>
        <end position="211"/>
    </location>
</feature>
<feature type="domain" description="Fibronectin type-III" evidence="3">
    <location>
        <begin position="824"/>
        <end position="923"/>
    </location>
</feature>
<name>A0AAN9GM97_9CAEN</name>
<sequence>MSPFSYLTTEVSRPPNKVNITKTTEDSVTLDWKAPSNDGGARITGYHIQFKEDTPGATWKDAGKVGGYDTKATIQDLETGKNYKFAVLAENENGLSEPCVADKTATPKKSVKPPSPPQDLEVSEIRRDSVVVTWKHSKNDGGSAITNYIVEKRETWKTSWAHVDRVRGEMTTAEVIYLQEGTSYNIRIMAENVAGLSEPTELDEPVVPKSPYKVPTAPVGPLEVTEVNSQSVTIQWKAPEKDGGLPIKRYVIERREAKRQTWVKADSVRPGTTSCTIDKLMEGGHYVFRIFAENDEGLSPPLESDAPVTCRRAPEKPGPPSGKLRATKVTADTVTLDWLPPLDDGGSPLTAFIIEAMDSKAKDWSTMAEVNPEASKHTLKNLKEGEEYLFRISSQNAIGRSKPVQMDSPITPSRPIETPGAPRGPLIAKNEGRDSIVLSWQPPLDDGGTPITAYIIDKLDVQRGGWMRAARVAGNVTSHTLSGLIKDHDFNFRVYAENKAGVGQPLDLKTPIKAKSVYNPPSSPRDFTATDIQEDSVMLRWSPPDSNGGLDILGYVVERRDVGRQQWSRVGQTTPDVTTIKARNLLEGRPYSFRVMAENLEGLSEPTTMLQPITPERLIEPPGPPQDLMCTDIDKESVTLTWKKPSREGGAPITSYVVEKREGKAASWTRVADTGFATHVFNVDGLIEGYEYFFQVRAKNTSGVGEPATMKSPVIPSKKKDKPSAPEGPLECSGSTEDSITLSWQPPASNGGSPLTGYVIEKSDVRRPKWVRVGKFSPDETSATVSSLLENVGYFFRVMAENKVGLSPALENELPFKPKSQFGVPSRPQAPVKTLQITRDSATIQWQPPTSDGGSPLTGYVVERREDGHRGWMYCGRTDADVTIQTSAALTENTQYYYRIYAENKYGRSEPLESEFPVVPKRVFEYAGSAWFKEANLEPFIDVYLTQNIMRYEYFFRVYADNPLSCVWDSIDLSSIEGRF</sequence>
<evidence type="ECO:0000313" key="4">
    <source>
        <dbReference type="EMBL" id="KAK7113116.1"/>
    </source>
</evidence>
<keyword evidence="1" id="KW-0393">Immunoglobulin domain</keyword>
<feature type="region of interest" description="Disordered" evidence="2">
    <location>
        <begin position="402"/>
        <end position="423"/>
    </location>
</feature>
<dbReference type="Gene3D" id="2.60.40.10">
    <property type="entry name" value="Immunoglobulins"/>
    <property type="match status" value="9"/>
</dbReference>
<dbReference type="AlphaFoldDB" id="A0AAN9GM97"/>
<dbReference type="InterPro" id="IPR003961">
    <property type="entry name" value="FN3_dom"/>
</dbReference>
<feature type="region of interest" description="Disordered" evidence="2">
    <location>
        <begin position="98"/>
        <end position="121"/>
    </location>
</feature>